<evidence type="ECO:0000259" key="4">
    <source>
        <dbReference type="PROSITE" id="PS51004"/>
    </source>
</evidence>
<dbReference type="Gene3D" id="2.130.10.10">
    <property type="entry name" value="YVTN repeat-like/Quinoprotein amine dehydrogenase"/>
    <property type="match status" value="1"/>
</dbReference>
<dbReference type="InterPro" id="IPR001627">
    <property type="entry name" value="Semap_dom"/>
</dbReference>
<dbReference type="SUPFAM" id="SSF48726">
    <property type="entry name" value="Immunoglobulin"/>
    <property type="match status" value="1"/>
</dbReference>
<evidence type="ECO:0000256" key="2">
    <source>
        <dbReference type="PROSITE-ProRule" id="PRU00352"/>
    </source>
</evidence>
<evidence type="ECO:0000313" key="5">
    <source>
        <dbReference type="EMBL" id="KAJ8303947.1"/>
    </source>
</evidence>
<dbReference type="InterPro" id="IPR036179">
    <property type="entry name" value="Ig-like_dom_sf"/>
</dbReference>
<keyword evidence="6" id="KW-1185">Reference proteome</keyword>
<keyword evidence="3" id="KW-1133">Transmembrane helix</keyword>
<dbReference type="PANTHER" id="PTHR11036:SF127">
    <property type="entry name" value="SEMAPHORIN-1A"/>
    <property type="match status" value="1"/>
</dbReference>
<reference evidence="5 6" key="1">
    <citation type="submission" date="2022-12" db="EMBL/GenBank/DDBJ databases">
        <title>Chromosome-level genome of Tegillarca granosa.</title>
        <authorList>
            <person name="Kim J."/>
        </authorList>
    </citation>
    <scope>NUCLEOTIDE SEQUENCE [LARGE SCALE GENOMIC DNA]</scope>
    <source>
        <strain evidence="5">Teg-2019</strain>
        <tissue evidence="5">Adductor muscle</tissue>
    </source>
</reference>
<evidence type="ECO:0000313" key="6">
    <source>
        <dbReference type="Proteomes" id="UP001217089"/>
    </source>
</evidence>
<evidence type="ECO:0000256" key="1">
    <source>
        <dbReference type="ARBA" id="ARBA00009492"/>
    </source>
</evidence>
<dbReference type="InterPro" id="IPR015943">
    <property type="entry name" value="WD40/YVTN_repeat-like_dom_sf"/>
</dbReference>
<comment type="caution">
    <text evidence="2">Lacks conserved residue(s) required for the propagation of feature annotation.</text>
</comment>
<comment type="caution">
    <text evidence="5">The sequence shown here is derived from an EMBL/GenBank/DDBJ whole genome shotgun (WGS) entry which is preliminary data.</text>
</comment>
<dbReference type="InterPro" id="IPR036352">
    <property type="entry name" value="Semap_dom_sf"/>
</dbReference>
<dbReference type="SMART" id="SM00630">
    <property type="entry name" value="Sema"/>
    <property type="match status" value="1"/>
</dbReference>
<dbReference type="Pfam" id="PF01403">
    <property type="entry name" value="Sema"/>
    <property type="match status" value="1"/>
</dbReference>
<dbReference type="SUPFAM" id="SSF103575">
    <property type="entry name" value="Plexin repeat"/>
    <property type="match status" value="1"/>
</dbReference>
<accession>A0ABQ9EJ26</accession>
<feature type="domain" description="Sema" evidence="4">
    <location>
        <begin position="1"/>
        <end position="465"/>
    </location>
</feature>
<sequence>MRLHRTTNMTLWINFLFCVFLLFGICILDVGANSCKSCNELTPKELKPKIYPEPGTNNKLQYFRYLMENKSLPVETQKKRDCLMLGKQEVPDCQNHIRFIARNESKSGQLYVCGTGAYNPIGYADNSNVVGSAVGVGVCSTDPSDNSTAVFVEYGNPGNVSALYSATISSFFNFHIFRPKLYNRDGTVASGRMQSVDINAWMNNPQYVGSFDVGDKVLFFFRETALEFYNYERKIVSRVAKVCKKDRGGRSLLQNRWTSYQKARLNCSIPGEFPYYFDEIQDVVTVDHNTFYGLFTTNVNGLTASAICAYTLEDIQASFDGLFKEQVTEDDIWQTVPKEKEPSCSIEDSLELPSDALSFFRLRPLMDKAVMHKYGKPIYYKGGLQMTRLAVIPNINEDPNNLLFFASSNNGDVYKIFTRTDNSMFKTRLSSKYNIFNSPRPIWSMKIHDKQLYLGTDEEVVQIGVQTCSQYTKIDSCANDPFCAWSKLNSRCDDIDTYEENAAEQLYKPKNFIRNVSSSVTFEVDYNLCTSDRKIRWTFQRDADDSEVDVHYNNTHQLTTEDSLIITEVSSNDNGTYRAKDVNNKVLSLYTLNVMDGIQAIEQVWIDQFEQWSDMFEKQKQKNCAAP</sequence>
<dbReference type="EMBL" id="JARBDR010000903">
    <property type="protein sequence ID" value="KAJ8303947.1"/>
    <property type="molecule type" value="Genomic_DNA"/>
</dbReference>
<name>A0ABQ9EJ26_TEGGR</name>
<evidence type="ECO:0000256" key="3">
    <source>
        <dbReference type="SAM" id="Phobius"/>
    </source>
</evidence>
<gene>
    <name evidence="5" type="ORF">KUTeg_017530</name>
</gene>
<dbReference type="Proteomes" id="UP001217089">
    <property type="component" value="Unassembled WGS sequence"/>
</dbReference>
<dbReference type="PROSITE" id="PS51004">
    <property type="entry name" value="SEMA"/>
    <property type="match status" value="1"/>
</dbReference>
<proteinExistence type="inferred from homology"/>
<keyword evidence="3" id="KW-0472">Membrane</keyword>
<dbReference type="InterPro" id="IPR013783">
    <property type="entry name" value="Ig-like_fold"/>
</dbReference>
<dbReference type="SUPFAM" id="SSF101912">
    <property type="entry name" value="Sema domain"/>
    <property type="match status" value="1"/>
</dbReference>
<organism evidence="5 6">
    <name type="scientific">Tegillarca granosa</name>
    <name type="common">Malaysian cockle</name>
    <name type="synonym">Anadara granosa</name>
    <dbReference type="NCBI Taxonomy" id="220873"/>
    <lineage>
        <taxon>Eukaryota</taxon>
        <taxon>Metazoa</taxon>
        <taxon>Spiralia</taxon>
        <taxon>Lophotrochozoa</taxon>
        <taxon>Mollusca</taxon>
        <taxon>Bivalvia</taxon>
        <taxon>Autobranchia</taxon>
        <taxon>Pteriomorphia</taxon>
        <taxon>Arcoida</taxon>
        <taxon>Arcoidea</taxon>
        <taxon>Arcidae</taxon>
        <taxon>Tegillarca</taxon>
    </lineage>
</organism>
<dbReference type="InterPro" id="IPR027231">
    <property type="entry name" value="Semaphorin"/>
</dbReference>
<keyword evidence="3" id="KW-0812">Transmembrane</keyword>
<comment type="similarity">
    <text evidence="1">Belongs to the semaphorin family.</text>
</comment>
<feature type="transmembrane region" description="Helical" evidence="3">
    <location>
        <begin position="12"/>
        <end position="32"/>
    </location>
</feature>
<dbReference type="PANTHER" id="PTHR11036">
    <property type="entry name" value="SEMAPHORIN"/>
    <property type="match status" value="1"/>
</dbReference>
<protein>
    <recommendedName>
        <fullName evidence="4">Sema domain-containing protein</fullName>
    </recommendedName>
</protein>
<dbReference type="Gene3D" id="2.60.40.10">
    <property type="entry name" value="Immunoglobulins"/>
    <property type="match status" value="1"/>
</dbReference>